<accession>A0ABV5I570</accession>
<dbReference type="PANTHER" id="PTHR44757">
    <property type="entry name" value="DIGUANYLATE CYCLASE DGCP"/>
    <property type="match status" value="1"/>
</dbReference>
<dbReference type="Pfam" id="PF13188">
    <property type="entry name" value="PAS_8"/>
    <property type="match status" value="1"/>
</dbReference>
<dbReference type="Gene3D" id="3.30.450.20">
    <property type="entry name" value="PAS domain"/>
    <property type="match status" value="3"/>
</dbReference>
<organism evidence="2 3">
    <name type="scientific">Roseovarius ramblicola</name>
    <dbReference type="NCBI Taxonomy" id="2022336"/>
    <lineage>
        <taxon>Bacteria</taxon>
        <taxon>Pseudomonadati</taxon>
        <taxon>Pseudomonadota</taxon>
        <taxon>Alphaproteobacteria</taxon>
        <taxon>Rhodobacterales</taxon>
        <taxon>Roseobacteraceae</taxon>
        <taxon>Roseovarius</taxon>
    </lineage>
</organism>
<dbReference type="SMART" id="SM00091">
    <property type="entry name" value="PAS"/>
    <property type="match status" value="3"/>
</dbReference>
<protein>
    <submittedName>
        <fullName evidence="2">Transcriptional regulator PpsR</fullName>
    </submittedName>
</protein>
<dbReference type="SUPFAM" id="SSF46689">
    <property type="entry name" value="Homeodomain-like"/>
    <property type="match status" value="1"/>
</dbReference>
<dbReference type="Pfam" id="PF02954">
    <property type="entry name" value="HTH_8"/>
    <property type="match status" value="1"/>
</dbReference>
<dbReference type="InterPro" id="IPR009057">
    <property type="entry name" value="Homeodomain-like_sf"/>
</dbReference>
<sequence length="456" mass="48947">MADIPGLVEQVADLAVLLSADGIVEGISTNPESPALGCLDHWVGRPFSDFLADESRTKFDARVARLRDEPGLDPRPVEINHVDNANWEAPVRYSLHRVGETGGILLVGRDMQPFADVQQRLLSEQMAREREAQALRGAETFYRVVLEASETPLVLIDPEQGGIRDLNSAAAQLLGSKQDTLRGTSFAQVFEGRRRGEFAEALKSAAADDGASGVDVVSRRNGRVLKVVPGYFRAAGSLYLLARVVAMDESDGAGPEFTGALAALYAETGDAIVLTDAKGLIREANDAFLELVDAPQLRDLRGESLADCLVRGAVDLKLMMEGTARRGRVRRYAAQLKSLVGTRVAVEISVARLRQGGADTGYGFVIRDVALRDAGEGSGEAVAVDDEAMQSVMDLVGTASLKELVSATSDVVEKMCIETAVRLTGNNRVAAAEMLGLSRQSLYVKLRKHGLINSSE</sequence>
<feature type="domain" description="PAS" evidence="1">
    <location>
        <begin position="138"/>
        <end position="209"/>
    </location>
</feature>
<dbReference type="NCBIfam" id="TIGR00229">
    <property type="entry name" value="sensory_box"/>
    <property type="match status" value="2"/>
</dbReference>
<dbReference type="CDD" id="cd00130">
    <property type="entry name" value="PAS"/>
    <property type="match status" value="2"/>
</dbReference>
<dbReference type="Proteomes" id="UP001589670">
    <property type="component" value="Unassembled WGS sequence"/>
</dbReference>
<keyword evidence="3" id="KW-1185">Reference proteome</keyword>
<dbReference type="InterPro" id="IPR002197">
    <property type="entry name" value="HTH_Fis"/>
</dbReference>
<dbReference type="InterPro" id="IPR000014">
    <property type="entry name" value="PAS"/>
</dbReference>
<evidence type="ECO:0000313" key="3">
    <source>
        <dbReference type="Proteomes" id="UP001589670"/>
    </source>
</evidence>
<evidence type="ECO:0000313" key="2">
    <source>
        <dbReference type="EMBL" id="MFB9151351.1"/>
    </source>
</evidence>
<dbReference type="NCBIfam" id="TIGR02040">
    <property type="entry name" value="PpsR-CrtJ"/>
    <property type="match status" value="1"/>
</dbReference>
<gene>
    <name evidence="2" type="primary">ppsR</name>
    <name evidence="2" type="ORF">ACFFU4_16485</name>
</gene>
<dbReference type="Pfam" id="PF13426">
    <property type="entry name" value="PAS_9"/>
    <property type="match status" value="1"/>
</dbReference>
<name>A0ABV5I570_9RHOB</name>
<dbReference type="InterPro" id="IPR035965">
    <property type="entry name" value="PAS-like_dom_sf"/>
</dbReference>
<dbReference type="Gene3D" id="1.10.10.60">
    <property type="entry name" value="Homeodomain-like"/>
    <property type="match status" value="1"/>
</dbReference>
<dbReference type="PANTHER" id="PTHR44757:SF2">
    <property type="entry name" value="BIOFILM ARCHITECTURE MAINTENANCE PROTEIN MBAA"/>
    <property type="match status" value="1"/>
</dbReference>
<comment type="caution">
    <text evidence="2">The sequence shown here is derived from an EMBL/GenBank/DDBJ whole genome shotgun (WGS) entry which is preliminary data.</text>
</comment>
<dbReference type="InterPro" id="IPR052155">
    <property type="entry name" value="Biofilm_reg_signaling"/>
</dbReference>
<evidence type="ECO:0000259" key="1">
    <source>
        <dbReference type="PROSITE" id="PS50112"/>
    </source>
</evidence>
<reference evidence="2 3" key="1">
    <citation type="submission" date="2024-09" db="EMBL/GenBank/DDBJ databases">
        <authorList>
            <person name="Sun Q."/>
            <person name="Mori K."/>
        </authorList>
    </citation>
    <scope>NUCLEOTIDE SEQUENCE [LARGE SCALE GENOMIC DNA]</scope>
    <source>
        <strain evidence="2 3">CECT 9424</strain>
    </source>
</reference>
<dbReference type="RefSeq" id="WP_377070946.1">
    <property type="nucleotide sequence ID" value="NZ_JBHMEC010000028.1"/>
</dbReference>
<dbReference type="Gene3D" id="1.20.5.430">
    <property type="match status" value="1"/>
</dbReference>
<dbReference type="EMBL" id="JBHMEC010000028">
    <property type="protein sequence ID" value="MFB9151351.1"/>
    <property type="molecule type" value="Genomic_DNA"/>
</dbReference>
<dbReference type="PROSITE" id="PS50112">
    <property type="entry name" value="PAS"/>
    <property type="match status" value="1"/>
</dbReference>
<dbReference type="PRINTS" id="PR01590">
    <property type="entry name" value="HTHFIS"/>
</dbReference>
<proteinExistence type="predicted"/>
<dbReference type="SUPFAM" id="SSF55785">
    <property type="entry name" value="PYP-like sensor domain (PAS domain)"/>
    <property type="match status" value="2"/>
</dbReference>
<dbReference type="InterPro" id="IPR011785">
    <property type="entry name" value="Tscrpt_reg_PpsR-CrtJ"/>
</dbReference>